<dbReference type="GO" id="GO:0008170">
    <property type="term" value="F:N-methyltransferase activity"/>
    <property type="evidence" value="ECO:0007669"/>
    <property type="project" value="UniProtKB-ARBA"/>
</dbReference>
<dbReference type="GO" id="GO:0042826">
    <property type="term" value="F:histone deacetylase binding"/>
    <property type="evidence" value="ECO:0007669"/>
    <property type="project" value="TreeGrafter"/>
</dbReference>
<protein>
    <recommendedName>
        <fullName evidence="13">Protein-lysine N-methyltransferase SMYD4</fullName>
    </recommendedName>
    <alternativeName>
        <fullName evidence="14">SET and MYND domain-containing protein 4</fullName>
    </alternativeName>
</protein>
<dbReference type="AlphaFoldDB" id="A0AAW0XPE0"/>
<dbReference type="EMBL" id="JARKIK010000028">
    <property type="protein sequence ID" value="KAK8742284.1"/>
    <property type="molecule type" value="Genomic_DNA"/>
</dbReference>
<evidence type="ECO:0000256" key="8">
    <source>
        <dbReference type="ARBA" id="ARBA00022771"/>
    </source>
</evidence>
<keyword evidence="10" id="KW-0539">Nucleus</keyword>
<dbReference type="SUPFAM" id="SSF48452">
    <property type="entry name" value="TPR-like"/>
    <property type="match status" value="1"/>
</dbReference>
<proteinExistence type="predicted"/>
<dbReference type="Pfam" id="PF00856">
    <property type="entry name" value="SET"/>
    <property type="match status" value="1"/>
</dbReference>
<evidence type="ECO:0000256" key="12">
    <source>
        <dbReference type="ARBA" id="ARBA00093423"/>
    </source>
</evidence>
<accession>A0AAW0XPE0</accession>
<evidence type="ECO:0000313" key="16">
    <source>
        <dbReference type="EMBL" id="KAK8742284.1"/>
    </source>
</evidence>
<evidence type="ECO:0000313" key="17">
    <source>
        <dbReference type="Proteomes" id="UP001445076"/>
    </source>
</evidence>
<dbReference type="InterPro" id="IPR011990">
    <property type="entry name" value="TPR-like_helical_dom_sf"/>
</dbReference>
<evidence type="ECO:0000256" key="11">
    <source>
        <dbReference type="ARBA" id="ARBA00048985"/>
    </source>
</evidence>
<dbReference type="GO" id="GO:0008757">
    <property type="term" value="F:S-adenosylmethionine-dependent methyltransferase activity"/>
    <property type="evidence" value="ECO:0007669"/>
    <property type="project" value="UniProtKB-ARBA"/>
</dbReference>
<evidence type="ECO:0000256" key="14">
    <source>
        <dbReference type="ARBA" id="ARBA00093680"/>
    </source>
</evidence>
<evidence type="ECO:0000256" key="5">
    <source>
        <dbReference type="ARBA" id="ARBA00022679"/>
    </source>
</evidence>
<dbReference type="Gene3D" id="1.25.40.10">
    <property type="entry name" value="Tetratricopeptide repeat domain"/>
    <property type="match status" value="1"/>
</dbReference>
<evidence type="ECO:0000256" key="13">
    <source>
        <dbReference type="ARBA" id="ARBA00093635"/>
    </source>
</evidence>
<comment type="function">
    <text evidence="12">Protein-lysine N-methyltransferase. Monomethylates PRMT5, modulating its transcriptional activity. May also act as a histone methyltransferase. Plays a critical role in cardiac development. Acts as a key epigenetic regulator of gene expression during cardiac development via its dual activities as a methyltransferase and negative regulator of HDAC1.</text>
</comment>
<comment type="catalytic activity">
    <reaction evidence="11">
        <text>L-lysyl-[protein] + S-adenosyl-L-methionine = N(6)-methyl-L-lysyl-[protein] + S-adenosyl-L-homocysteine + H(+)</text>
        <dbReference type="Rhea" id="RHEA:51736"/>
        <dbReference type="Rhea" id="RHEA-COMP:9752"/>
        <dbReference type="Rhea" id="RHEA-COMP:13053"/>
        <dbReference type="ChEBI" id="CHEBI:15378"/>
        <dbReference type="ChEBI" id="CHEBI:29969"/>
        <dbReference type="ChEBI" id="CHEBI:57856"/>
        <dbReference type="ChEBI" id="CHEBI:59789"/>
        <dbReference type="ChEBI" id="CHEBI:61929"/>
    </reaction>
</comment>
<comment type="subcellular location">
    <subcellularLocation>
        <location evidence="2">Cytoplasm</location>
    </subcellularLocation>
    <subcellularLocation>
        <location evidence="1">Nucleus</location>
    </subcellularLocation>
</comment>
<dbReference type="InterPro" id="IPR052097">
    <property type="entry name" value="SET-MYND_domain_protein"/>
</dbReference>
<dbReference type="Gene3D" id="2.170.270.10">
    <property type="entry name" value="SET domain"/>
    <property type="match status" value="1"/>
</dbReference>
<evidence type="ECO:0000256" key="1">
    <source>
        <dbReference type="ARBA" id="ARBA00004123"/>
    </source>
</evidence>
<dbReference type="PROSITE" id="PS50280">
    <property type="entry name" value="SET"/>
    <property type="match status" value="1"/>
</dbReference>
<name>A0AAW0XPE0_CHEQU</name>
<evidence type="ECO:0000256" key="4">
    <source>
        <dbReference type="ARBA" id="ARBA00022603"/>
    </source>
</evidence>
<keyword evidence="4" id="KW-0489">Methyltransferase</keyword>
<dbReference type="GO" id="GO:0008276">
    <property type="term" value="F:protein methyltransferase activity"/>
    <property type="evidence" value="ECO:0007669"/>
    <property type="project" value="UniProtKB-ARBA"/>
</dbReference>
<dbReference type="Proteomes" id="UP001445076">
    <property type="component" value="Unassembled WGS sequence"/>
</dbReference>
<evidence type="ECO:0000256" key="10">
    <source>
        <dbReference type="ARBA" id="ARBA00023242"/>
    </source>
</evidence>
<dbReference type="InterPro" id="IPR046341">
    <property type="entry name" value="SET_dom_sf"/>
</dbReference>
<dbReference type="PANTHER" id="PTHR46165:SF2">
    <property type="entry name" value="SET AND MYND DOMAIN-CONTAINING PROTEIN 4"/>
    <property type="match status" value="1"/>
</dbReference>
<keyword evidence="6" id="KW-0949">S-adenosyl-L-methionine</keyword>
<keyword evidence="5" id="KW-0808">Transferase</keyword>
<gene>
    <name evidence="16" type="ORF">OTU49_001774</name>
</gene>
<dbReference type="InterPro" id="IPR001214">
    <property type="entry name" value="SET_dom"/>
</dbReference>
<dbReference type="PANTHER" id="PTHR46165">
    <property type="entry name" value="SET AND MYND DOMAIN-CONTAINING PROTEIN 4"/>
    <property type="match status" value="1"/>
</dbReference>
<keyword evidence="3" id="KW-0963">Cytoplasm</keyword>
<dbReference type="InterPro" id="IPR044421">
    <property type="entry name" value="SMYD4_SET"/>
</dbReference>
<feature type="domain" description="SET" evidence="15">
    <location>
        <begin position="250"/>
        <end position="536"/>
    </location>
</feature>
<evidence type="ECO:0000256" key="6">
    <source>
        <dbReference type="ARBA" id="ARBA00022691"/>
    </source>
</evidence>
<dbReference type="GO" id="GO:0005737">
    <property type="term" value="C:cytoplasm"/>
    <property type="evidence" value="ECO:0007669"/>
    <property type="project" value="UniProtKB-SubCell"/>
</dbReference>
<evidence type="ECO:0000256" key="3">
    <source>
        <dbReference type="ARBA" id="ARBA00022490"/>
    </source>
</evidence>
<dbReference type="GO" id="GO:0008270">
    <property type="term" value="F:zinc ion binding"/>
    <property type="evidence" value="ECO:0007669"/>
    <property type="project" value="UniProtKB-KW"/>
</dbReference>
<comment type="caution">
    <text evidence="16">The sequence shown here is derived from an EMBL/GenBank/DDBJ whole genome shotgun (WGS) entry which is preliminary data.</text>
</comment>
<keyword evidence="9" id="KW-0862">Zinc</keyword>
<dbReference type="SUPFAM" id="SSF144232">
    <property type="entry name" value="HIT/MYND zinc finger-like"/>
    <property type="match status" value="1"/>
</dbReference>
<keyword evidence="17" id="KW-1185">Reference proteome</keyword>
<evidence type="ECO:0000256" key="2">
    <source>
        <dbReference type="ARBA" id="ARBA00004496"/>
    </source>
</evidence>
<dbReference type="GO" id="GO:0005634">
    <property type="term" value="C:nucleus"/>
    <property type="evidence" value="ECO:0007669"/>
    <property type="project" value="UniProtKB-SubCell"/>
</dbReference>
<evidence type="ECO:0000259" key="15">
    <source>
        <dbReference type="PROSITE" id="PS50280"/>
    </source>
</evidence>
<dbReference type="Gene3D" id="1.10.220.160">
    <property type="match status" value="1"/>
</dbReference>
<dbReference type="SUPFAM" id="SSF82199">
    <property type="entry name" value="SET domain"/>
    <property type="match status" value="1"/>
</dbReference>
<dbReference type="GO" id="GO:0032259">
    <property type="term" value="P:methylation"/>
    <property type="evidence" value="ECO:0007669"/>
    <property type="project" value="UniProtKB-KW"/>
</dbReference>
<evidence type="ECO:0000256" key="9">
    <source>
        <dbReference type="ARBA" id="ARBA00022833"/>
    </source>
</evidence>
<reference evidence="16 17" key="1">
    <citation type="journal article" date="2024" name="BMC Genomics">
        <title>Genome assembly of redclaw crayfish (Cherax quadricarinatus) provides insights into its immune adaptation and hypoxia tolerance.</title>
        <authorList>
            <person name="Liu Z."/>
            <person name="Zheng J."/>
            <person name="Li H."/>
            <person name="Fang K."/>
            <person name="Wang S."/>
            <person name="He J."/>
            <person name="Zhou D."/>
            <person name="Weng S."/>
            <person name="Chi M."/>
            <person name="Gu Z."/>
            <person name="He J."/>
            <person name="Li F."/>
            <person name="Wang M."/>
        </authorList>
    </citation>
    <scope>NUCLEOTIDE SEQUENCE [LARGE SCALE GENOMIC DNA]</scope>
    <source>
        <strain evidence="16">ZL_2023a</strain>
    </source>
</reference>
<dbReference type="Gene3D" id="6.10.140.2220">
    <property type="match status" value="1"/>
</dbReference>
<organism evidence="16 17">
    <name type="scientific">Cherax quadricarinatus</name>
    <name type="common">Australian red claw crayfish</name>
    <dbReference type="NCBI Taxonomy" id="27406"/>
    <lineage>
        <taxon>Eukaryota</taxon>
        <taxon>Metazoa</taxon>
        <taxon>Ecdysozoa</taxon>
        <taxon>Arthropoda</taxon>
        <taxon>Crustacea</taxon>
        <taxon>Multicrustacea</taxon>
        <taxon>Malacostraca</taxon>
        <taxon>Eumalacostraca</taxon>
        <taxon>Eucarida</taxon>
        <taxon>Decapoda</taxon>
        <taxon>Pleocyemata</taxon>
        <taxon>Astacidea</taxon>
        <taxon>Parastacoidea</taxon>
        <taxon>Parastacidae</taxon>
        <taxon>Cherax</taxon>
    </lineage>
</organism>
<sequence>MAPFREIYAKFRGLLQESWQTSEVLSHFEPTATLETMFQYLWFRPEGQQVLIPPQGNSRISRKGATEAETFRNEGNRLYRERKLEQALLAYNYSILAAPFPNQAAEATPTINIPEQESLALAYANRSAVLYEMGQYESALADVQRAFIYGYPPARKHRLHERQVKCLQALGKFQEAKTILEETINALSALSLTDKEAATAKSSLTTLQAKCESNSSPVSSPHQYERVLYTGPERPPPVSCPRPDLPCLSDALRIHYTPIRGRHLVANRDIQPGEVLVVESALGAVVKLDATLRTHCSYCLRRSPIPLPCPTCSLVVFCSESCRNAGVGGGHGAECSVLAVLVALQLDPAASLALRVLASTTLTDLRNSLVSLQREGCSGGSRPMMQVVHDYRALYHLEGHATARPESQLQETAAIACVLTHILIEQCPSFLKGQDGHPVMVSQDDIVLVGGQIMRLILGLECNVHGTKEIVIGDEGEESNIGKTRGQEVGWSVYSALSLVNHSCVPNTLTTSLGSTKFLYSVSIIPQGAEITDSYGERYVSHGRTERRAALQQHYYFCCSCAACQADWPLFHELPMKPSLRCPSCFQALSGFTCHLCELVCTTDVTTKTGVQLYDAPKTQVQMNKCWAEYIKASAQISQGKVSPSLMAIVVNLLILLDKYTVHPNQAYVSAQETLMTCFDLMGSVHLVTKATPK</sequence>
<dbReference type="CDD" id="cd10536">
    <property type="entry name" value="SET_SMYD4"/>
    <property type="match status" value="1"/>
</dbReference>
<keyword evidence="7" id="KW-0479">Metal-binding</keyword>
<dbReference type="Pfam" id="PF01753">
    <property type="entry name" value="zf-MYND"/>
    <property type="match status" value="1"/>
</dbReference>
<keyword evidence="8" id="KW-0863">Zinc-finger</keyword>
<dbReference type="InterPro" id="IPR002893">
    <property type="entry name" value="Znf_MYND"/>
</dbReference>
<evidence type="ECO:0000256" key="7">
    <source>
        <dbReference type="ARBA" id="ARBA00022723"/>
    </source>
</evidence>